<feature type="region of interest" description="Disordered" evidence="1">
    <location>
        <begin position="18"/>
        <end position="37"/>
    </location>
</feature>
<name>A0ABN7UEM4_GIGMA</name>
<proteinExistence type="predicted"/>
<evidence type="ECO:0000313" key="2">
    <source>
        <dbReference type="EMBL" id="CAG8577790.1"/>
    </source>
</evidence>
<protein>
    <submittedName>
        <fullName evidence="2">31702_t:CDS:1</fullName>
    </submittedName>
</protein>
<organism evidence="2 3">
    <name type="scientific">Gigaspora margarita</name>
    <dbReference type="NCBI Taxonomy" id="4874"/>
    <lineage>
        <taxon>Eukaryota</taxon>
        <taxon>Fungi</taxon>
        <taxon>Fungi incertae sedis</taxon>
        <taxon>Mucoromycota</taxon>
        <taxon>Glomeromycotina</taxon>
        <taxon>Glomeromycetes</taxon>
        <taxon>Diversisporales</taxon>
        <taxon>Gigasporaceae</taxon>
        <taxon>Gigaspora</taxon>
    </lineage>
</organism>
<dbReference type="Proteomes" id="UP000789901">
    <property type="component" value="Unassembled WGS sequence"/>
</dbReference>
<keyword evidence="3" id="KW-1185">Reference proteome</keyword>
<comment type="caution">
    <text evidence="2">The sequence shown here is derived from an EMBL/GenBank/DDBJ whole genome shotgun (WGS) entry which is preliminary data.</text>
</comment>
<accession>A0ABN7UEM4</accession>
<evidence type="ECO:0000313" key="3">
    <source>
        <dbReference type="Proteomes" id="UP000789901"/>
    </source>
</evidence>
<sequence>MLLDVLLEDEVESIIEVENQTDNKENSTDDETTTDNENAMDYKYVTDNDEGNERMIEY</sequence>
<dbReference type="EMBL" id="CAJVQB010002515">
    <property type="protein sequence ID" value="CAG8577790.1"/>
    <property type="molecule type" value="Genomic_DNA"/>
</dbReference>
<evidence type="ECO:0000256" key="1">
    <source>
        <dbReference type="SAM" id="MobiDB-lite"/>
    </source>
</evidence>
<gene>
    <name evidence="2" type="ORF">GMARGA_LOCUS5799</name>
</gene>
<reference evidence="2 3" key="1">
    <citation type="submission" date="2021-06" db="EMBL/GenBank/DDBJ databases">
        <authorList>
            <person name="Kallberg Y."/>
            <person name="Tangrot J."/>
            <person name="Rosling A."/>
        </authorList>
    </citation>
    <scope>NUCLEOTIDE SEQUENCE [LARGE SCALE GENOMIC DNA]</scope>
    <source>
        <strain evidence="2 3">120-4 pot B 10/14</strain>
    </source>
</reference>